<accession>A0ABS4FTG1</accession>
<keyword evidence="1" id="KW-0732">Signal</keyword>
<name>A0ABS4FTG1_9BACL</name>
<evidence type="ECO:0000313" key="2">
    <source>
        <dbReference type="EMBL" id="MBP1905844.1"/>
    </source>
</evidence>
<dbReference type="EMBL" id="JAGGKG010000010">
    <property type="protein sequence ID" value="MBP1905844.1"/>
    <property type="molecule type" value="Genomic_DNA"/>
</dbReference>
<reference evidence="2 3" key="1">
    <citation type="submission" date="2021-03" db="EMBL/GenBank/DDBJ databases">
        <title>Genomic Encyclopedia of Type Strains, Phase IV (KMG-IV): sequencing the most valuable type-strain genomes for metagenomic binning, comparative biology and taxonomic classification.</title>
        <authorList>
            <person name="Goeker M."/>
        </authorList>
    </citation>
    <scope>NUCLEOTIDE SEQUENCE [LARGE SCALE GENOMIC DNA]</scope>
    <source>
        <strain evidence="2 3">DSM 14349</strain>
    </source>
</reference>
<feature type="signal peptide" evidence="1">
    <location>
        <begin position="1"/>
        <end position="29"/>
    </location>
</feature>
<sequence length="153" mass="17274">MKKTKFMLLIAFMLMSMISLSSLVFPAYANPQHPIHPKHHSHHKLHGGGFIVKDTAAMIGIQPQALIAELKQGKTLLQIVQSKGITEQQYIHRLTTLAHEHLNQAVLNKSMTHEQAEQLKAKLPNVLSRAIHHKWQHAVPKPQFSNNQPNNSI</sequence>
<evidence type="ECO:0000313" key="3">
    <source>
        <dbReference type="Proteomes" id="UP001519272"/>
    </source>
</evidence>
<feature type="chain" id="PRO_5045717512" evidence="1">
    <location>
        <begin position="30"/>
        <end position="153"/>
    </location>
</feature>
<keyword evidence="3" id="KW-1185">Reference proteome</keyword>
<proteinExistence type="predicted"/>
<gene>
    <name evidence="2" type="ORF">J2Z32_002492</name>
</gene>
<dbReference type="RefSeq" id="WP_210089457.1">
    <property type="nucleotide sequence ID" value="NZ_JAGGKG010000010.1"/>
</dbReference>
<dbReference type="Proteomes" id="UP001519272">
    <property type="component" value="Unassembled WGS sequence"/>
</dbReference>
<organism evidence="2 3">
    <name type="scientific">Paenibacillus turicensis</name>
    <dbReference type="NCBI Taxonomy" id="160487"/>
    <lineage>
        <taxon>Bacteria</taxon>
        <taxon>Bacillati</taxon>
        <taxon>Bacillota</taxon>
        <taxon>Bacilli</taxon>
        <taxon>Bacillales</taxon>
        <taxon>Paenibacillaceae</taxon>
        <taxon>Paenibacillus</taxon>
    </lineage>
</organism>
<protein>
    <submittedName>
        <fullName evidence="2">Uncharacterized protein</fullName>
    </submittedName>
</protein>
<comment type="caution">
    <text evidence="2">The sequence shown here is derived from an EMBL/GenBank/DDBJ whole genome shotgun (WGS) entry which is preliminary data.</text>
</comment>
<evidence type="ECO:0000256" key="1">
    <source>
        <dbReference type="SAM" id="SignalP"/>
    </source>
</evidence>